<gene>
    <name evidence="1" type="ORF">MD535_01580</name>
</gene>
<comment type="caution">
    <text evidence="1">The sequence shown here is derived from an EMBL/GenBank/DDBJ whole genome shotgun (WGS) entry which is preliminary data.</text>
</comment>
<accession>A0A9X3CJW1</accession>
<dbReference type="EMBL" id="JAKRRY010000001">
    <property type="protein sequence ID" value="MCW8344717.1"/>
    <property type="molecule type" value="Genomic_DNA"/>
</dbReference>
<name>A0A9X3CJW1_9VIBR</name>
<dbReference type="Proteomes" id="UP001155587">
    <property type="component" value="Unassembled WGS sequence"/>
</dbReference>
<sequence length="128" mass="14617">MSNEILTEIEFDYTSFLGASCSKKWTFLEALSSVAPIFGEVWKANAKGSEDVDSRLWKEALNTLSTRQSDERNLIRLIRLAREEKITRLRVVMPYSLEVEQLEEIQTKTQSEVLLDSDDDALTIILSS</sequence>
<keyword evidence="2" id="KW-1185">Reference proteome</keyword>
<reference evidence="1" key="1">
    <citation type="submission" date="2022-02" db="EMBL/GenBank/DDBJ databases">
        <title>Vibrio sp. nov, a new bacterium isolated from seawater.</title>
        <authorList>
            <person name="Yuan Y."/>
        </authorList>
    </citation>
    <scope>NUCLEOTIDE SEQUENCE</scope>
    <source>
        <strain evidence="1">ZSDZ65</strain>
    </source>
</reference>
<dbReference type="RefSeq" id="WP_265673155.1">
    <property type="nucleotide sequence ID" value="NZ_JAKRRY010000001.1"/>
</dbReference>
<protein>
    <submittedName>
        <fullName evidence="1">Transporter</fullName>
    </submittedName>
</protein>
<evidence type="ECO:0000313" key="1">
    <source>
        <dbReference type="EMBL" id="MCW8344717.1"/>
    </source>
</evidence>
<organism evidence="1 2">
    <name type="scientific">Vibrio qingdaonensis</name>
    <dbReference type="NCBI Taxonomy" id="2829491"/>
    <lineage>
        <taxon>Bacteria</taxon>
        <taxon>Pseudomonadati</taxon>
        <taxon>Pseudomonadota</taxon>
        <taxon>Gammaproteobacteria</taxon>
        <taxon>Vibrionales</taxon>
        <taxon>Vibrionaceae</taxon>
        <taxon>Vibrio</taxon>
    </lineage>
</organism>
<proteinExistence type="predicted"/>
<evidence type="ECO:0000313" key="2">
    <source>
        <dbReference type="Proteomes" id="UP001155587"/>
    </source>
</evidence>
<dbReference type="AlphaFoldDB" id="A0A9X3CJW1"/>